<dbReference type="Proteomes" id="UP001480595">
    <property type="component" value="Unassembled WGS sequence"/>
</dbReference>
<dbReference type="EMBL" id="JAQQWL010000010">
    <property type="protein sequence ID" value="KAK8054506.1"/>
    <property type="molecule type" value="Genomic_DNA"/>
</dbReference>
<organism evidence="1 2">
    <name type="scientific">Apiospora phragmitis</name>
    <dbReference type="NCBI Taxonomy" id="2905665"/>
    <lineage>
        <taxon>Eukaryota</taxon>
        <taxon>Fungi</taxon>
        <taxon>Dikarya</taxon>
        <taxon>Ascomycota</taxon>
        <taxon>Pezizomycotina</taxon>
        <taxon>Sordariomycetes</taxon>
        <taxon>Xylariomycetidae</taxon>
        <taxon>Amphisphaeriales</taxon>
        <taxon>Apiosporaceae</taxon>
        <taxon>Apiospora</taxon>
    </lineage>
</organism>
<name>A0ABR1U6F6_9PEZI</name>
<dbReference type="RefSeq" id="XP_066713152.1">
    <property type="nucleotide sequence ID" value="XM_066860982.1"/>
</dbReference>
<proteinExistence type="predicted"/>
<sequence length="228" mass="25483">MCDHVPIDMAAKLPNLRDARWKMNAWEIRYIEFRRAHRRDLAEAVAQVLPQPCALQSLTMSMKSPRSFWAPHTSAENLNPAGSNFDILSDAIRTTTSGISTLRELHVYGVMERSLFWPGAARAARESYGQNLEHVRFVFDARRPSGGLYFRDSRLLASDVCRLGSTLCSGAQGRVSRAVDGEIRAGMLANAQAEIGGTFRDHPCGSGQRWVWVCAHEKYVGGLVFQSW</sequence>
<gene>
    <name evidence="1" type="ORF">PG994_009573</name>
</gene>
<dbReference type="GeneID" id="92094045"/>
<reference evidence="1 2" key="1">
    <citation type="submission" date="2023-01" db="EMBL/GenBank/DDBJ databases">
        <title>Analysis of 21 Apiospora genomes using comparative genomics revels a genus with tremendous synthesis potential of carbohydrate active enzymes and secondary metabolites.</title>
        <authorList>
            <person name="Sorensen T."/>
        </authorList>
    </citation>
    <scope>NUCLEOTIDE SEQUENCE [LARGE SCALE GENOMIC DNA]</scope>
    <source>
        <strain evidence="1 2">CBS 135458</strain>
    </source>
</reference>
<evidence type="ECO:0000313" key="1">
    <source>
        <dbReference type="EMBL" id="KAK8054506.1"/>
    </source>
</evidence>
<keyword evidence="2" id="KW-1185">Reference proteome</keyword>
<accession>A0ABR1U6F6</accession>
<protein>
    <submittedName>
        <fullName evidence="1">Uncharacterized protein</fullName>
    </submittedName>
</protein>
<comment type="caution">
    <text evidence="1">The sequence shown here is derived from an EMBL/GenBank/DDBJ whole genome shotgun (WGS) entry which is preliminary data.</text>
</comment>
<evidence type="ECO:0000313" key="2">
    <source>
        <dbReference type="Proteomes" id="UP001480595"/>
    </source>
</evidence>